<gene>
    <name evidence="16" type="primary">exbB1</name>
    <name evidence="16" type="ordered locus">azo0232</name>
</gene>
<evidence type="ECO:0000256" key="2">
    <source>
        <dbReference type="ARBA" id="ARBA00011471"/>
    </source>
</evidence>
<dbReference type="AlphaFoldDB" id="A1K1Z4"/>
<evidence type="ECO:0000256" key="13">
    <source>
        <dbReference type="SAM" id="Phobius"/>
    </source>
</evidence>
<keyword evidence="8 12" id="KW-0653">Protein transport</keyword>
<dbReference type="GO" id="GO:0005886">
    <property type="term" value="C:plasma membrane"/>
    <property type="evidence" value="ECO:0007669"/>
    <property type="project" value="UniProtKB-SubCell"/>
</dbReference>
<comment type="subcellular location">
    <subcellularLocation>
        <location evidence="1">Cell inner membrane</location>
        <topology evidence="1">Multi-pass membrane protein</topology>
    </subcellularLocation>
    <subcellularLocation>
        <location evidence="12">Membrane</location>
        <topology evidence="12">Multi-pass membrane protein</topology>
    </subcellularLocation>
</comment>
<dbReference type="PANTHER" id="PTHR30625:SF14">
    <property type="entry name" value="BIOPOLYMER TRANSPORT PROTEIN EXBB"/>
    <property type="match status" value="1"/>
</dbReference>
<keyword evidence="17" id="KW-1185">Reference proteome</keyword>
<dbReference type="eggNOG" id="COG0811">
    <property type="taxonomic scope" value="Bacteria"/>
</dbReference>
<reference evidence="16 17" key="1">
    <citation type="journal article" date="2006" name="Nat. Biotechnol.">
        <title>Complete genome of the mutualistic, N2-fixing grass endophyte Azoarcus sp. strain BH72.</title>
        <authorList>
            <person name="Krause A."/>
            <person name="Ramakumar A."/>
            <person name="Bartels D."/>
            <person name="Battistoni F."/>
            <person name="Bekel T."/>
            <person name="Boch J."/>
            <person name="Boehm M."/>
            <person name="Friedrich F."/>
            <person name="Hurek T."/>
            <person name="Krause L."/>
            <person name="Linke B."/>
            <person name="McHardy A.C."/>
            <person name="Sarkar A."/>
            <person name="Schneiker S."/>
            <person name="Syed A.A."/>
            <person name="Thauer R."/>
            <person name="Vorhoelter F.-J."/>
            <person name="Weidner S."/>
            <person name="Puehler A."/>
            <person name="Reinhold-Hurek B."/>
            <person name="Kaiser O."/>
            <person name="Goesmann A."/>
        </authorList>
    </citation>
    <scope>NUCLEOTIDE SEQUENCE [LARGE SCALE GENOMIC DNA]</scope>
    <source>
        <strain evidence="16 17">BH72</strain>
    </source>
</reference>
<evidence type="ECO:0000256" key="11">
    <source>
        <dbReference type="ARBA" id="ARBA00024816"/>
    </source>
</evidence>
<feature type="chain" id="PRO_5002635752" description="Biopolymer transport protein ExbB" evidence="14">
    <location>
        <begin position="28"/>
        <end position="280"/>
    </location>
</feature>
<feature type="transmembrane region" description="Helical" evidence="13">
    <location>
        <begin position="82"/>
        <end position="103"/>
    </location>
</feature>
<organism evidence="16 17">
    <name type="scientific">Azoarcus sp. (strain BH72)</name>
    <dbReference type="NCBI Taxonomy" id="418699"/>
    <lineage>
        <taxon>Bacteria</taxon>
        <taxon>Pseudomonadati</taxon>
        <taxon>Pseudomonadota</taxon>
        <taxon>Betaproteobacteria</taxon>
        <taxon>Rhodocyclales</taxon>
        <taxon>Zoogloeaceae</taxon>
        <taxon>Azoarcus</taxon>
    </lineage>
</organism>
<evidence type="ECO:0000256" key="4">
    <source>
        <dbReference type="ARBA" id="ARBA00022448"/>
    </source>
</evidence>
<keyword evidence="14" id="KW-0732">Signal</keyword>
<comment type="function">
    <text evidence="11">Involved in the TonB-dependent energy-dependent transport of various receptor-bound substrates. Protects ExbD from proteolytic degradation and functionally stabilizes TonB.</text>
</comment>
<feature type="transmembrane region" description="Helical" evidence="13">
    <location>
        <begin position="183"/>
        <end position="206"/>
    </location>
</feature>
<keyword evidence="10 13" id="KW-0472">Membrane</keyword>
<proteinExistence type="inferred from homology"/>
<dbReference type="HOGENOM" id="CLU_053325_2_0_4"/>
<keyword evidence="9 13" id="KW-1133">Transmembrane helix</keyword>
<dbReference type="Pfam" id="PF01618">
    <property type="entry name" value="MotA_ExbB"/>
    <property type="match status" value="1"/>
</dbReference>
<evidence type="ECO:0000313" key="16">
    <source>
        <dbReference type="EMBL" id="CAL92849.1"/>
    </source>
</evidence>
<keyword evidence="6" id="KW-0997">Cell inner membrane</keyword>
<evidence type="ECO:0000256" key="9">
    <source>
        <dbReference type="ARBA" id="ARBA00022989"/>
    </source>
</evidence>
<keyword evidence="4 12" id="KW-0813">Transport</keyword>
<dbReference type="KEGG" id="azo:azo0232"/>
<evidence type="ECO:0000313" key="17">
    <source>
        <dbReference type="Proteomes" id="UP000002588"/>
    </source>
</evidence>
<dbReference type="PROSITE" id="PS51257">
    <property type="entry name" value="PROKAR_LIPOPROTEIN"/>
    <property type="match status" value="1"/>
</dbReference>
<evidence type="ECO:0000256" key="3">
    <source>
        <dbReference type="ARBA" id="ARBA00022093"/>
    </source>
</evidence>
<dbReference type="InterPro" id="IPR002898">
    <property type="entry name" value="MotA_ExbB_proton_chnl"/>
</dbReference>
<feature type="transmembrane region" description="Helical" evidence="13">
    <location>
        <begin position="230"/>
        <end position="251"/>
    </location>
</feature>
<evidence type="ECO:0000256" key="1">
    <source>
        <dbReference type="ARBA" id="ARBA00004429"/>
    </source>
</evidence>
<keyword evidence="5" id="KW-1003">Cell membrane</keyword>
<dbReference type="GO" id="GO:0017038">
    <property type="term" value="P:protein import"/>
    <property type="evidence" value="ECO:0007669"/>
    <property type="project" value="TreeGrafter"/>
</dbReference>
<evidence type="ECO:0000256" key="6">
    <source>
        <dbReference type="ARBA" id="ARBA00022519"/>
    </source>
</evidence>
<evidence type="ECO:0000256" key="7">
    <source>
        <dbReference type="ARBA" id="ARBA00022692"/>
    </source>
</evidence>
<protein>
    <recommendedName>
        <fullName evidence="3">Biopolymer transport protein ExbB</fullName>
    </recommendedName>
</protein>
<evidence type="ECO:0000256" key="8">
    <source>
        <dbReference type="ARBA" id="ARBA00022927"/>
    </source>
</evidence>
<comment type="similarity">
    <text evidence="12">Belongs to the exbB/tolQ family.</text>
</comment>
<name>A1K1Z4_AZOSB</name>
<dbReference type="EMBL" id="AM406670">
    <property type="protein sequence ID" value="CAL92849.1"/>
    <property type="molecule type" value="Genomic_DNA"/>
</dbReference>
<evidence type="ECO:0000259" key="15">
    <source>
        <dbReference type="Pfam" id="PF01618"/>
    </source>
</evidence>
<evidence type="ECO:0000256" key="12">
    <source>
        <dbReference type="RuleBase" id="RU004057"/>
    </source>
</evidence>
<sequence length="280" mass="29416">MKLRRFFSSLSLAFAIACGAVSAPAFAQSDPATTASADSASAVAGTIDAAPTAKPAAGAAAKVENPYGLEALWAGSDAVAKVVLVLMIIMSAGSWYIIIVKLIEQTRMYRQAKAVEGVWKSATIKHGAENLENGSPFRFIAEAGLEATNRHDSLLEHVDLNDWVTLSIHRAIEKVQSRMQNGLAFLATVGSTAPFVGLFGTVWGIYHALTAIGIAGQASIDKVAGPVGEALIMTAIGLAVAVPAVLGYNWLVRRNKGVMDQVRGFGNELHTVILSSAKRA</sequence>
<evidence type="ECO:0000256" key="5">
    <source>
        <dbReference type="ARBA" id="ARBA00022475"/>
    </source>
</evidence>
<dbReference type="PANTHER" id="PTHR30625">
    <property type="entry name" value="PROTEIN TOLQ"/>
    <property type="match status" value="1"/>
</dbReference>
<comment type="subunit">
    <text evidence="2">The accessory proteins ExbB and ExbD seem to form a complex with TonB.</text>
</comment>
<feature type="domain" description="MotA/TolQ/ExbB proton channel" evidence="15">
    <location>
        <begin position="156"/>
        <end position="262"/>
    </location>
</feature>
<keyword evidence="7 13" id="KW-0812">Transmembrane</keyword>
<dbReference type="RefSeq" id="WP_011763967.1">
    <property type="nucleotide sequence ID" value="NC_008702.1"/>
</dbReference>
<feature type="signal peptide" evidence="14">
    <location>
        <begin position="1"/>
        <end position="27"/>
    </location>
</feature>
<dbReference type="InterPro" id="IPR050790">
    <property type="entry name" value="ExbB/TolQ_transport"/>
</dbReference>
<dbReference type="Proteomes" id="UP000002588">
    <property type="component" value="Chromosome"/>
</dbReference>
<evidence type="ECO:0000256" key="10">
    <source>
        <dbReference type="ARBA" id="ARBA00023136"/>
    </source>
</evidence>
<accession>A1K1Z4</accession>
<evidence type="ECO:0000256" key="14">
    <source>
        <dbReference type="SAM" id="SignalP"/>
    </source>
</evidence>
<dbReference type="STRING" id="62928.azo0232"/>